<dbReference type="EMBL" id="CAJHJT010000056">
    <property type="protein sequence ID" value="CAD7011734.1"/>
    <property type="molecule type" value="Genomic_DNA"/>
</dbReference>
<sequence>MSSALSKQICCNKSKIQKINNLAGEILLQCLWVPRLTPVDYSAVASCAKVMTESTNFLAFSDLETRCQLNTTDVLMHRTSHIGVFDY</sequence>
<gene>
    <name evidence="1" type="ORF">CCAP1982_LOCUS19846</name>
</gene>
<organism evidence="1 2">
    <name type="scientific">Ceratitis capitata</name>
    <name type="common">Mediterranean fruit fly</name>
    <name type="synonym">Tephritis capitata</name>
    <dbReference type="NCBI Taxonomy" id="7213"/>
    <lineage>
        <taxon>Eukaryota</taxon>
        <taxon>Metazoa</taxon>
        <taxon>Ecdysozoa</taxon>
        <taxon>Arthropoda</taxon>
        <taxon>Hexapoda</taxon>
        <taxon>Insecta</taxon>
        <taxon>Pterygota</taxon>
        <taxon>Neoptera</taxon>
        <taxon>Endopterygota</taxon>
        <taxon>Diptera</taxon>
        <taxon>Brachycera</taxon>
        <taxon>Muscomorpha</taxon>
        <taxon>Tephritoidea</taxon>
        <taxon>Tephritidae</taxon>
        <taxon>Ceratitis</taxon>
        <taxon>Ceratitis</taxon>
    </lineage>
</organism>
<keyword evidence="2" id="KW-1185">Reference proteome</keyword>
<proteinExistence type="predicted"/>
<reference evidence="1" key="1">
    <citation type="submission" date="2020-11" db="EMBL/GenBank/DDBJ databases">
        <authorList>
            <person name="Whitehead M."/>
        </authorList>
    </citation>
    <scope>NUCLEOTIDE SEQUENCE</scope>
    <source>
        <strain evidence="1">EGII</strain>
    </source>
</reference>
<name>A0A811V9P7_CERCA</name>
<dbReference type="Proteomes" id="UP000606786">
    <property type="component" value="Unassembled WGS sequence"/>
</dbReference>
<dbReference type="AlphaFoldDB" id="A0A811V9P7"/>
<protein>
    <submittedName>
        <fullName evidence="1">(Mediterranean fruit fly) hypothetical protein</fullName>
    </submittedName>
</protein>
<accession>A0A811V9P7</accession>
<evidence type="ECO:0000313" key="1">
    <source>
        <dbReference type="EMBL" id="CAD7011734.1"/>
    </source>
</evidence>
<evidence type="ECO:0000313" key="2">
    <source>
        <dbReference type="Proteomes" id="UP000606786"/>
    </source>
</evidence>
<comment type="caution">
    <text evidence="1">The sequence shown here is derived from an EMBL/GenBank/DDBJ whole genome shotgun (WGS) entry which is preliminary data.</text>
</comment>